<evidence type="ECO:0000256" key="2">
    <source>
        <dbReference type="ARBA" id="ARBA00006727"/>
    </source>
</evidence>
<dbReference type="SUPFAM" id="SSF103473">
    <property type="entry name" value="MFS general substrate transporter"/>
    <property type="match status" value="1"/>
</dbReference>
<dbReference type="PROSITE" id="PS51186">
    <property type="entry name" value="GNAT"/>
    <property type="match status" value="1"/>
</dbReference>
<dbReference type="InterPro" id="IPR020846">
    <property type="entry name" value="MFS_dom"/>
</dbReference>
<dbReference type="RefSeq" id="XP_016601432.1">
    <property type="nucleotide sequence ID" value="XM_016740819.1"/>
</dbReference>
<dbReference type="VEuPathDB" id="FungiDB:PEXP_022120"/>
<dbReference type="InterPro" id="IPR050327">
    <property type="entry name" value="Proton-linked_MCT"/>
</dbReference>
<dbReference type="Proteomes" id="UP000030143">
    <property type="component" value="Unassembled WGS sequence"/>
</dbReference>
<dbReference type="AlphaFoldDB" id="A0A0A2JZT9"/>
<dbReference type="GO" id="GO:0016020">
    <property type="term" value="C:membrane"/>
    <property type="evidence" value="ECO:0007669"/>
    <property type="project" value="UniProtKB-SubCell"/>
</dbReference>
<feature type="domain" description="Major facilitator superfamily (MFS) profile" evidence="4">
    <location>
        <begin position="41"/>
        <end position="430"/>
    </location>
</feature>
<name>A0A0A2JZT9_PENEN</name>
<feature type="transmembrane region" description="Helical" evidence="3">
    <location>
        <begin position="201"/>
        <end position="223"/>
    </location>
</feature>
<gene>
    <name evidence="6" type="ORF">PEX2_035440</name>
</gene>
<comment type="subcellular location">
    <subcellularLocation>
        <location evidence="1">Membrane</location>
        <topology evidence="1">Multi-pass membrane protein</topology>
    </subcellularLocation>
</comment>
<protein>
    <submittedName>
        <fullName evidence="6">Major facilitator superfamily domain, general substrate transporter</fullName>
    </submittedName>
</protein>
<feature type="transmembrane region" description="Helical" evidence="3">
    <location>
        <begin position="169"/>
        <end position="189"/>
    </location>
</feature>
<dbReference type="InterPro" id="IPR016181">
    <property type="entry name" value="Acyl_CoA_acyltransferase"/>
</dbReference>
<organism evidence="6 7">
    <name type="scientific">Penicillium expansum</name>
    <name type="common">Blue mold rot fungus</name>
    <dbReference type="NCBI Taxonomy" id="27334"/>
    <lineage>
        <taxon>Eukaryota</taxon>
        <taxon>Fungi</taxon>
        <taxon>Dikarya</taxon>
        <taxon>Ascomycota</taxon>
        <taxon>Pezizomycotina</taxon>
        <taxon>Eurotiomycetes</taxon>
        <taxon>Eurotiomycetidae</taxon>
        <taxon>Eurotiales</taxon>
        <taxon>Aspergillaceae</taxon>
        <taxon>Penicillium</taxon>
    </lineage>
</organism>
<accession>A0A0A2JZT9</accession>
<evidence type="ECO:0000313" key="7">
    <source>
        <dbReference type="Proteomes" id="UP000030143"/>
    </source>
</evidence>
<dbReference type="SUPFAM" id="SSF55729">
    <property type="entry name" value="Acyl-CoA N-acyltransferases (Nat)"/>
    <property type="match status" value="1"/>
</dbReference>
<comment type="similarity">
    <text evidence="2">Belongs to the major facilitator superfamily. Monocarboxylate porter (TC 2.A.1.13) family.</text>
</comment>
<keyword evidence="3" id="KW-0812">Transmembrane</keyword>
<feature type="transmembrane region" description="Helical" evidence="3">
    <location>
        <begin position="42"/>
        <end position="63"/>
    </location>
</feature>
<dbReference type="OrthoDB" id="41238at2759"/>
<dbReference type="FunFam" id="3.40.630.30:FF:000047">
    <property type="entry name" value="Acetyltransferase, GNAT family"/>
    <property type="match status" value="1"/>
</dbReference>
<sequence>MFSEKGKTAPSDLEATDLAHITEDEESSEIPSTFAVKSKVHGCLQVLGAFFIFFNVWGLNLAFGTFQSFYALTYIPSSTSSDIAWIGTIQSWLLIVGGLLSGPLFDLGYNQTMIIVGSILGVIGMMMLSLAHEYYAIFLSQGVCVGLGFGLLYVPAIALVSRSFTTRRAVALGVSSSGAPVGGIIYTTMFNQLIPKVGFPWTVRLVAFVMLALFIAAAIMLLWPERHSVRVKSTQRRSLIDLRAFKDLPFWSFAIGNFFLYLGYITPFYYIPTYAETKLGTSSSMASNVLMISQASSVVGRVVLTLFAHYYGSMVAWIVCGVLSGVLCICWISADTLVRFILFAAFYGGISGALIPLPPSVFTHVCPDPKSLGTWLGMAQSLSSFATLVGPPIAGALASIGADGSADLNYLGIQLFSGTVMCFVRRTNLSHPHETLMSRDLGIRYKSHWRRTILLEKLSPKHADDLFTLTGGLEPLREALWDYMFDGPYSDAETFKTSIASKSTSTDPFFYAIIDKRNSLSTFGKAIGFLSLMRITPDHLGIEIGNVMYSAALQRTTGATEAIYLLAQHAFHELGYRRLEWKCHSLNEPSRRAALRLGFSFEGIFRQHMIIKGRNRDTAWYSILKDEWDTSLKGSMEKWLNAENFGEDGGQVRSLQDLRAESG</sequence>
<proteinExistence type="inferred from homology"/>
<dbReference type="PANTHER" id="PTHR11360:SF252">
    <property type="entry name" value="MAJOR FACILITATOR SUPERFAMILY (MFS) PROFILE DOMAIN-CONTAINING PROTEIN-RELATED"/>
    <property type="match status" value="1"/>
</dbReference>
<dbReference type="EMBL" id="JQFZ01000076">
    <property type="protein sequence ID" value="KGO60366.1"/>
    <property type="molecule type" value="Genomic_DNA"/>
</dbReference>
<dbReference type="Gene3D" id="3.40.630.30">
    <property type="match status" value="1"/>
</dbReference>
<feature type="transmembrane region" description="Helical" evidence="3">
    <location>
        <begin position="112"/>
        <end position="131"/>
    </location>
</feature>
<dbReference type="GO" id="GO:0016747">
    <property type="term" value="F:acyltransferase activity, transferring groups other than amino-acyl groups"/>
    <property type="evidence" value="ECO:0007669"/>
    <property type="project" value="InterPro"/>
</dbReference>
<comment type="caution">
    <text evidence="6">The sequence shown here is derived from an EMBL/GenBank/DDBJ whole genome shotgun (WGS) entry which is preliminary data.</text>
</comment>
<dbReference type="InterPro" id="IPR036259">
    <property type="entry name" value="MFS_trans_sf"/>
</dbReference>
<keyword evidence="3" id="KW-1133">Transmembrane helix</keyword>
<feature type="transmembrane region" description="Helical" evidence="3">
    <location>
        <begin position="83"/>
        <end position="105"/>
    </location>
</feature>
<evidence type="ECO:0000259" key="5">
    <source>
        <dbReference type="PROSITE" id="PS51186"/>
    </source>
</evidence>
<keyword evidence="3" id="KW-0472">Membrane</keyword>
<dbReference type="Pfam" id="PF13302">
    <property type="entry name" value="Acetyltransf_3"/>
    <property type="match status" value="1"/>
</dbReference>
<dbReference type="PANTHER" id="PTHR11360">
    <property type="entry name" value="MONOCARBOXYLATE TRANSPORTER"/>
    <property type="match status" value="1"/>
</dbReference>
<feature type="transmembrane region" description="Helical" evidence="3">
    <location>
        <begin position="340"/>
        <end position="362"/>
    </location>
</feature>
<dbReference type="InterPro" id="IPR011701">
    <property type="entry name" value="MFS"/>
</dbReference>
<feature type="transmembrane region" description="Helical" evidence="3">
    <location>
        <begin position="314"/>
        <end position="334"/>
    </location>
</feature>
<feature type="domain" description="N-acetyltransferase" evidence="5">
    <location>
        <begin position="471"/>
        <end position="627"/>
    </location>
</feature>
<dbReference type="PROSITE" id="PS50850">
    <property type="entry name" value="MFS"/>
    <property type="match status" value="1"/>
</dbReference>
<feature type="transmembrane region" description="Helical" evidence="3">
    <location>
        <begin position="137"/>
        <end position="160"/>
    </location>
</feature>
<evidence type="ECO:0000256" key="3">
    <source>
        <dbReference type="SAM" id="Phobius"/>
    </source>
</evidence>
<dbReference type="HOGENOM" id="CLU_027092_0_0_1"/>
<evidence type="ECO:0000259" key="4">
    <source>
        <dbReference type="PROSITE" id="PS50850"/>
    </source>
</evidence>
<reference evidence="6 7" key="1">
    <citation type="journal article" date="2015" name="Mol. Plant Microbe Interact.">
        <title>Genome, transcriptome, and functional analyses of Penicillium expansum provide new insights into secondary metabolism and pathogenicity.</title>
        <authorList>
            <person name="Ballester A.R."/>
            <person name="Marcet-Houben M."/>
            <person name="Levin E."/>
            <person name="Sela N."/>
            <person name="Selma-Lazaro C."/>
            <person name="Carmona L."/>
            <person name="Wisniewski M."/>
            <person name="Droby S."/>
            <person name="Gonzalez-Candelas L."/>
            <person name="Gabaldon T."/>
        </authorList>
    </citation>
    <scope>NUCLEOTIDE SEQUENCE [LARGE SCALE GENOMIC DNA]</scope>
    <source>
        <strain evidence="6 7">MD-8</strain>
    </source>
</reference>
<dbReference type="InterPro" id="IPR000182">
    <property type="entry name" value="GNAT_dom"/>
</dbReference>
<dbReference type="GO" id="GO:0022857">
    <property type="term" value="F:transmembrane transporter activity"/>
    <property type="evidence" value="ECO:0007669"/>
    <property type="project" value="InterPro"/>
</dbReference>
<dbReference type="PhylomeDB" id="A0A0A2JZT9"/>
<dbReference type="GeneID" id="27676238"/>
<dbReference type="CDD" id="cd17352">
    <property type="entry name" value="MFS_MCT_SLC16"/>
    <property type="match status" value="1"/>
</dbReference>
<evidence type="ECO:0000256" key="1">
    <source>
        <dbReference type="ARBA" id="ARBA00004141"/>
    </source>
</evidence>
<evidence type="ECO:0000313" key="6">
    <source>
        <dbReference type="EMBL" id="KGO60366.1"/>
    </source>
</evidence>
<dbReference type="Gene3D" id="1.20.1250.20">
    <property type="entry name" value="MFS general substrate transporter like domains"/>
    <property type="match status" value="2"/>
</dbReference>
<feature type="transmembrane region" description="Helical" evidence="3">
    <location>
        <begin position="244"/>
        <end position="265"/>
    </location>
</feature>
<keyword evidence="7" id="KW-1185">Reference proteome</keyword>
<dbReference type="Pfam" id="PF07690">
    <property type="entry name" value="MFS_1"/>
    <property type="match status" value="1"/>
</dbReference>